<dbReference type="Proteomes" id="UP000030564">
    <property type="component" value="Unassembled WGS sequence"/>
</dbReference>
<comment type="caution">
    <text evidence="1">The sequence shown here is derived from an EMBL/GenBank/DDBJ whole genome shotgun (WGS) entry which is preliminary data.</text>
</comment>
<evidence type="ECO:0000313" key="1">
    <source>
        <dbReference type="EMBL" id="KHA70072.1"/>
    </source>
</evidence>
<name>A0A0A6D5R9_9PSED</name>
<protein>
    <submittedName>
        <fullName evidence="1">Uncharacterized protein</fullName>
    </submittedName>
</protein>
<dbReference type="PATRIC" id="fig|587753.9.peg.4877"/>
<gene>
    <name evidence="1" type="ORF">NZ35_27580</name>
</gene>
<proteinExistence type="predicted"/>
<accession>A0A0A6D5R9</accession>
<dbReference type="OrthoDB" id="6845438at2"/>
<evidence type="ECO:0000313" key="2">
    <source>
        <dbReference type="Proteomes" id="UP000030564"/>
    </source>
</evidence>
<dbReference type="AlphaFoldDB" id="A0A0A6D5R9"/>
<reference evidence="1 2" key="1">
    <citation type="submission" date="2014-10" db="EMBL/GenBank/DDBJ databases">
        <title>Draft genome sequence of Pseudomonas chlororaphis EA105.</title>
        <authorList>
            <person name="McCully L.M."/>
            <person name="Bitzer A.S."/>
            <person name="Spence C."/>
            <person name="Bais H."/>
            <person name="Silby M.W."/>
        </authorList>
    </citation>
    <scope>NUCLEOTIDE SEQUENCE [LARGE SCALE GENOMIC DNA]</scope>
    <source>
        <strain evidence="1 2">EA105</strain>
    </source>
</reference>
<dbReference type="EMBL" id="JSFK01000048">
    <property type="protein sequence ID" value="KHA70072.1"/>
    <property type="molecule type" value="Genomic_DNA"/>
</dbReference>
<sequence length="396" mass="45243">MKQYDWSAWSDRVKSFTGKWALERWFLMYLHEQENIDALALEIKARLAAEGRFAEVQVQSIWVDGTPQAEFSPKGHPPRGKKPQCELADLLLCVRWESPSGLLQREQAMLIQAKIAIKYNELPGGKSTRKERLLFETCNRHKNITLYPGVNRGDPIGTYQLGSSTTGQSYGLRDCASFLLMAKGTWPVATAPVGPLQVGWPVGKTKVELTPPDSYLDAVISMVSGSAPAMGREVKTGASAVNCVWTKMVNDLRGKYGKVNMSGYNEQARVTSASTASTSYIVYSLLDKVEYFSDFVLRLQEYFFCEPRFLRWFGEGDWWRARRLKLRIDPNDSKGPDFIWEFMARFDLADLDDFDLWRRDPVDPPPQDWDFKDDNGPYISTQLITIRGVDEYRRRD</sequence>
<organism evidence="1 2">
    <name type="scientific">Pseudomonas chlororaphis</name>
    <dbReference type="NCBI Taxonomy" id="587753"/>
    <lineage>
        <taxon>Bacteria</taxon>
        <taxon>Pseudomonadati</taxon>
        <taxon>Pseudomonadota</taxon>
        <taxon>Gammaproteobacteria</taxon>
        <taxon>Pseudomonadales</taxon>
        <taxon>Pseudomonadaceae</taxon>
        <taxon>Pseudomonas</taxon>
    </lineage>
</organism>